<name>A0A1I4A5I2_9PROT</name>
<feature type="domain" description="VTT" evidence="2">
    <location>
        <begin position="27"/>
        <end position="137"/>
    </location>
</feature>
<dbReference type="STRING" id="52441.SAMN05216302_100822"/>
<keyword evidence="4" id="KW-1185">Reference proteome</keyword>
<dbReference type="AlphaFoldDB" id="A0A1I4A5I2"/>
<reference evidence="4" key="1">
    <citation type="submission" date="2016-10" db="EMBL/GenBank/DDBJ databases">
        <authorList>
            <person name="Varghese N."/>
            <person name="Submissions S."/>
        </authorList>
    </citation>
    <scope>NUCLEOTIDE SEQUENCE [LARGE SCALE GENOMIC DNA]</scope>
    <source>
        <strain evidence="4">Nm69</strain>
    </source>
</reference>
<feature type="transmembrane region" description="Helical" evidence="1">
    <location>
        <begin position="40"/>
        <end position="61"/>
    </location>
</feature>
<protein>
    <submittedName>
        <fullName evidence="3">Membrane protein YqaA, SNARE-associated domain</fullName>
    </submittedName>
</protein>
<feature type="transmembrane region" description="Helical" evidence="1">
    <location>
        <begin position="90"/>
        <end position="110"/>
    </location>
</feature>
<evidence type="ECO:0000313" key="4">
    <source>
        <dbReference type="Proteomes" id="UP000199533"/>
    </source>
</evidence>
<dbReference type="EMBL" id="FOSP01000008">
    <property type="protein sequence ID" value="SFK51096.1"/>
    <property type="molecule type" value="Genomic_DNA"/>
</dbReference>
<proteinExistence type="predicted"/>
<keyword evidence="1" id="KW-0812">Transmembrane</keyword>
<dbReference type="PANTHER" id="PTHR42709:SF4">
    <property type="entry name" value="INNER MEMBRANE PROTEIN YQAA"/>
    <property type="match status" value="1"/>
</dbReference>
<dbReference type="PANTHER" id="PTHR42709">
    <property type="entry name" value="ALKALINE PHOSPHATASE LIKE PROTEIN"/>
    <property type="match status" value="1"/>
</dbReference>
<evidence type="ECO:0000256" key="1">
    <source>
        <dbReference type="SAM" id="Phobius"/>
    </source>
</evidence>
<dbReference type="Pfam" id="PF09335">
    <property type="entry name" value="VTT_dom"/>
    <property type="match status" value="1"/>
</dbReference>
<accession>A0A1I4A5I2</accession>
<keyword evidence="1" id="KW-1133">Transmembrane helix</keyword>
<evidence type="ECO:0000313" key="3">
    <source>
        <dbReference type="EMBL" id="SFK51096.1"/>
    </source>
</evidence>
<dbReference type="OrthoDB" id="5419086at2"/>
<gene>
    <name evidence="3" type="ORF">SAMN05216302_100822</name>
</gene>
<keyword evidence="1" id="KW-0472">Membrane</keyword>
<feature type="transmembrane region" description="Helical" evidence="1">
    <location>
        <begin position="116"/>
        <end position="133"/>
    </location>
</feature>
<dbReference type="RefSeq" id="WP_090698355.1">
    <property type="nucleotide sequence ID" value="NZ_FOSP01000008.1"/>
</dbReference>
<organism evidence="3 4">
    <name type="scientific">Nitrosomonas aestuarii</name>
    <dbReference type="NCBI Taxonomy" id="52441"/>
    <lineage>
        <taxon>Bacteria</taxon>
        <taxon>Pseudomonadati</taxon>
        <taxon>Pseudomonadota</taxon>
        <taxon>Betaproteobacteria</taxon>
        <taxon>Nitrosomonadales</taxon>
        <taxon>Nitrosomonadaceae</taxon>
        <taxon>Nitrosomonas</taxon>
    </lineage>
</organism>
<evidence type="ECO:0000259" key="2">
    <source>
        <dbReference type="Pfam" id="PF09335"/>
    </source>
</evidence>
<dbReference type="Proteomes" id="UP000199533">
    <property type="component" value="Unassembled WGS sequence"/>
</dbReference>
<dbReference type="InterPro" id="IPR051311">
    <property type="entry name" value="DedA_domain"/>
</dbReference>
<dbReference type="InterPro" id="IPR032816">
    <property type="entry name" value="VTT_dom"/>
</dbReference>
<sequence length="146" mass="15558">MDEQASLLALFTSSFLAATLLPGGSEAVLAGVLIAYPDLLWYALIIATIGNTLGGMSSYLIGRLLPDEKSILKKTDGSSRSLKWVRSHGAPVLLLSWTPVIGDALCVAAGWLRVNWLTAMIFMAVGKFARYWIVATATKSVAATIS</sequence>